<accession>Q11AQ8</accession>
<dbReference type="GO" id="GO:0005886">
    <property type="term" value="C:plasma membrane"/>
    <property type="evidence" value="ECO:0007669"/>
    <property type="project" value="UniProtKB-SubCell"/>
</dbReference>
<dbReference type="eggNOG" id="COG4608">
    <property type="taxonomic scope" value="Bacteria"/>
</dbReference>
<dbReference type="GO" id="GO:0055085">
    <property type="term" value="P:transmembrane transport"/>
    <property type="evidence" value="ECO:0007669"/>
    <property type="project" value="UniProtKB-ARBA"/>
</dbReference>
<dbReference type="InterPro" id="IPR013563">
    <property type="entry name" value="Oligopep_ABC_C"/>
</dbReference>
<dbReference type="Pfam" id="PF00005">
    <property type="entry name" value="ABC_tran"/>
    <property type="match status" value="1"/>
</dbReference>
<dbReference type="GO" id="GO:0005524">
    <property type="term" value="F:ATP binding"/>
    <property type="evidence" value="ECO:0007669"/>
    <property type="project" value="UniProtKB-KW"/>
</dbReference>
<keyword evidence="3" id="KW-0813">Transport</keyword>
<dbReference type="PANTHER" id="PTHR43776:SF7">
    <property type="entry name" value="D,D-DIPEPTIDE TRANSPORT ATP-BINDING PROTEIN DDPF-RELATED"/>
    <property type="match status" value="1"/>
</dbReference>
<evidence type="ECO:0000256" key="5">
    <source>
        <dbReference type="ARBA" id="ARBA00022840"/>
    </source>
</evidence>
<sequence length="349" mass="38408">MVDTISDPSDDALLDVEGLRKYFPIHAGLSRRVVANVRAVEDVSFAIPRGKTLSLVGESGCGKSTTSRAVMRALDVTGGSIRFRRQSGEVVDIAGLSRAQMKPLRSEIQMVFQDPFSSLNPRMTVADIIGEPLLVNGIDKRQDRVDRVAELMRRVGLPAQFMQRFPHAFSGGQRQRIGIARALALNPSLMVLDEPVSALDVSVQAQVLNLLLDLQDELALTYLFVAHDLSVVKHISDQVAVMYLGSIVELADTCALFDRPLHPYTEALLSAVPIPNPRKRSARVLLRGEVGSPIKPPPGCPFHPRCAYAQDRCRTEVPRLERTAEGRQVRCHRAHELDLSGVGSMERPV</sequence>
<comment type="similarity">
    <text evidence="2">Belongs to the ABC transporter superfamily.</text>
</comment>
<dbReference type="AlphaFoldDB" id="Q11AQ8"/>
<dbReference type="InterPro" id="IPR027417">
    <property type="entry name" value="P-loop_NTPase"/>
</dbReference>
<evidence type="ECO:0000256" key="4">
    <source>
        <dbReference type="ARBA" id="ARBA00022741"/>
    </source>
</evidence>
<geneLocation type="plasmid" evidence="7">
    <name>2</name>
</geneLocation>
<dbReference type="Pfam" id="PF08352">
    <property type="entry name" value="oligo_HPY"/>
    <property type="match status" value="1"/>
</dbReference>
<gene>
    <name evidence="7" type="ordered locus">Meso_4489</name>
</gene>
<dbReference type="KEGG" id="mes:Meso_4489"/>
<dbReference type="PROSITE" id="PS00211">
    <property type="entry name" value="ABC_TRANSPORTER_1"/>
    <property type="match status" value="1"/>
</dbReference>
<dbReference type="InterPro" id="IPR017871">
    <property type="entry name" value="ABC_transporter-like_CS"/>
</dbReference>
<keyword evidence="7" id="KW-0614">Plasmid</keyword>
<dbReference type="Gene3D" id="3.40.50.300">
    <property type="entry name" value="P-loop containing nucleotide triphosphate hydrolases"/>
    <property type="match status" value="1"/>
</dbReference>
<evidence type="ECO:0000256" key="3">
    <source>
        <dbReference type="ARBA" id="ARBA00022448"/>
    </source>
</evidence>
<dbReference type="EMBL" id="CP000391">
    <property type="protein sequence ID" value="ABG65517.1"/>
    <property type="molecule type" value="Genomic_DNA"/>
</dbReference>
<evidence type="ECO:0000256" key="1">
    <source>
        <dbReference type="ARBA" id="ARBA00004417"/>
    </source>
</evidence>
<dbReference type="FunFam" id="3.40.50.300:FF:000016">
    <property type="entry name" value="Oligopeptide ABC transporter ATP-binding component"/>
    <property type="match status" value="1"/>
</dbReference>
<dbReference type="CDD" id="cd03257">
    <property type="entry name" value="ABC_NikE_OppD_transporters"/>
    <property type="match status" value="1"/>
</dbReference>
<dbReference type="GO" id="GO:0015833">
    <property type="term" value="P:peptide transport"/>
    <property type="evidence" value="ECO:0007669"/>
    <property type="project" value="InterPro"/>
</dbReference>
<keyword evidence="5" id="KW-0067">ATP-binding</keyword>
<feature type="domain" description="ABC transporter" evidence="6">
    <location>
        <begin position="14"/>
        <end position="269"/>
    </location>
</feature>
<dbReference type="GO" id="GO:0016887">
    <property type="term" value="F:ATP hydrolysis activity"/>
    <property type="evidence" value="ECO:0007669"/>
    <property type="project" value="InterPro"/>
</dbReference>
<dbReference type="InterPro" id="IPR003593">
    <property type="entry name" value="AAA+_ATPase"/>
</dbReference>
<organism evidence="7">
    <name type="scientific">Chelativorans sp. (strain BNC1)</name>
    <dbReference type="NCBI Taxonomy" id="266779"/>
    <lineage>
        <taxon>Bacteria</taxon>
        <taxon>Pseudomonadati</taxon>
        <taxon>Pseudomonadota</taxon>
        <taxon>Alphaproteobacteria</taxon>
        <taxon>Hyphomicrobiales</taxon>
        <taxon>Phyllobacteriaceae</taxon>
        <taxon>Chelativorans</taxon>
    </lineage>
</organism>
<comment type="subcellular location">
    <subcellularLocation>
        <location evidence="1">Cell inner membrane</location>
        <topology evidence="1">Peripheral membrane protein</topology>
    </subcellularLocation>
</comment>
<evidence type="ECO:0000256" key="2">
    <source>
        <dbReference type="ARBA" id="ARBA00005417"/>
    </source>
</evidence>
<dbReference type="PANTHER" id="PTHR43776">
    <property type="entry name" value="TRANSPORT ATP-BINDING PROTEIN"/>
    <property type="match status" value="1"/>
</dbReference>
<dbReference type="HOGENOM" id="CLU_000604_1_23_5"/>
<dbReference type="SMART" id="SM00382">
    <property type="entry name" value="AAA"/>
    <property type="match status" value="1"/>
</dbReference>
<dbReference type="PROSITE" id="PS50893">
    <property type="entry name" value="ABC_TRANSPORTER_2"/>
    <property type="match status" value="1"/>
</dbReference>
<dbReference type="NCBIfam" id="TIGR01727">
    <property type="entry name" value="oligo_HPY"/>
    <property type="match status" value="1"/>
</dbReference>
<dbReference type="InterPro" id="IPR050319">
    <property type="entry name" value="ABC_transp_ATP-bind"/>
</dbReference>
<dbReference type="SUPFAM" id="SSF52540">
    <property type="entry name" value="P-loop containing nucleoside triphosphate hydrolases"/>
    <property type="match status" value="1"/>
</dbReference>
<name>Q11AQ8_CHESB</name>
<dbReference type="InterPro" id="IPR003439">
    <property type="entry name" value="ABC_transporter-like_ATP-bd"/>
</dbReference>
<evidence type="ECO:0000259" key="6">
    <source>
        <dbReference type="PROSITE" id="PS50893"/>
    </source>
</evidence>
<reference evidence="7" key="1">
    <citation type="submission" date="2006-06" db="EMBL/GenBank/DDBJ databases">
        <title>Complete sequence of Plasmid 2 of Chelativorans sp. BNC1.</title>
        <authorList>
            <consortium name="US DOE Joint Genome Institute"/>
            <person name="Copeland A."/>
            <person name="Lucas S."/>
            <person name="Lapidus A."/>
            <person name="Barry K."/>
            <person name="Detter J.C."/>
            <person name="Glavina del Rio T."/>
            <person name="Hammon N."/>
            <person name="Israni S."/>
            <person name="Dalin E."/>
            <person name="Tice H."/>
            <person name="Pitluck S."/>
            <person name="Chertkov O."/>
            <person name="Brettin T."/>
            <person name="Bruce D."/>
            <person name="Han C."/>
            <person name="Tapia R."/>
            <person name="Gilna P."/>
            <person name="Schmutz J."/>
            <person name="Larimer F."/>
            <person name="Land M."/>
            <person name="Hauser L."/>
            <person name="Kyrpides N."/>
            <person name="Mikhailova N."/>
            <person name="Richardson P."/>
        </authorList>
    </citation>
    <scope>NUCLEOTIDE SEQUENCE</scope>
    <source>
        <strain evidence="7">BNC1</strain>
        <plasmid evidence="7">2</plasmid>
    </source>
</reference>
<evidence type="ECO:0000313" key="7">
    <source>
        <dbReference type="EMBL" id="ABG65517.1"/>
    </source>
</evidence>
<keyword evidence="4" id="KW-0547">Nucleotide-binding</keyword>
<proteinExistence type="inferred from homology"/>
<protein>
    <submittedName>
        <fullName evidence="7">Oligopeptide/dipeptide ABC transporter, ATPase subunit</fullName>
    </submittedName>
</protein>